<accession>A0ABY9RLZ1</accession>
<comment type="pathway">
    <text evidence="1">Bacterial outer membrane biogenesis; LPS O-antigen biosynthesis.</text>
</comment>
<dbReference type="RefSeq" id="WP_309483708.1">
    <property type="nucleotide sequence ID" value="NZ_CP133720.1"/>
</dbReference>
<reference evidence="4" key="1">
    <citation type="submission" date="2023-09" db="EMBL/GenBank/DDBJ databases">
        <title>Undibacterium sp. 20NA77.5 isolated from freshwater.</title>
        <authorList>
            <person name="Le V."/>
            <person name="Ko S.-R."/>
            <person name="Ahn C.-Y."/>
            <person name="Oh H.-M."/>
        </authorList>
    </citation>
    <scope>NUCLEOTIDE SEQUENCE</scope>
    <source>
        <strain evidence="4">20NA77.5</strain>
    </source>
</reference>
<dbReference type="CDD" id="cd08946">
    <property type="entry name" value="SDR_e"/>
    <property type="match status" value="1"/>
</dbReference>
<dbReference type="InterPro" id="IPR036291">
    <property type="entry name" value="NAD(P)-bd_dom_sf"/>
</dbReference>
<dbReference type="PANTHER" id="PTHR43000">
    <property type="entry name" value="DTDP-D-GLUCOSE 4,6-DEHYDRATASE-RELATED"/>
    <property type="match status" value="1"/>
</dbReference>
<organism evidence="4 5">
    <name type="scientific">Undibacterium cyanobacteriorum</name>
    <dbReference type="NCBI Taxonomy" id="3073561"/>
    <lineage>
        <taxon>Bacteria</taxon>
        <taxon>Pseudomonadati</taxon>
        <taxon>Pseudomonadota</taxon>
        <taxon>Betaproteobacteria</taxon>
        <taxon>Burkholderiales</taxon>
        <taxon>Oxalobacteraceae</taxon>
        <taxon>Undibacterium</taxon>
    </lineage>
</organism>
<proteinExistence type="inferred from homology"/>
<evidence type="ECO:0000313" key="4">
    <source>
        <dbReference type="EMBL" id="WMW82233.1"/>
    </source>
</evidence>
<name>A0ABY9RLZ1_9BURK</name>
<dbReference type="InterPro" id="IPR001509">
    <property type="entry name" value="Epimerase_deHydtase"/>
</dbReference>
<evidence type="ECO:0000259" key="3">
    <source>
        <dbReference type="Pfam" id="PF01370"/>
    </source>
</evidence>
<sequence length="272" mass="30006">MNKRQLGTIVGATGYVGKHLANALHRTGWDLYLPTRGDPALFSQDLGVVFYCAGLTANFRNHPFETVDAHVSHLAEILKRARFKSLIYLSSTRVYQGSERTTESNALIVCPNVSGDLYNLSKLLGESLCLNSGRDARIARLSNVYGHEMSSRNFLGELIAEAKQTGQVRFRSSPSSSKDFVHIDDVVRALPELATNPELVGITNLASGINISNRELAVAFEKFGVRCSFEPQGEEIVFPIIDTSKIKRVLKTSSSDLLNDLPILYQRNGECT</sequence>
<gene>
    <name evidence="4" type="ORF">RF679_08105</name>
</gene>
<dbReference type="EMBL" id="CP133720">
    <property type="protein sequence ID" value="WMW82233.1"/>
    <property type="molecule type" value="Genomic_DNA"/>
</dbReference>
<evidence type="ECO:0000256" key="1">
    <source>
        <dbReference type="ARBA" id="ARBA00005125"/>
    </source>
</evidence>
<dbReference type="Gene3D" id="3.40.50.720">
    <property type="entry name" value="NAD(P)-binding Rossmann-like Domain"/>
    <property type="match status" value="1"/>
</dbReference>
<evidence type="ECO:0000256" key="2">
    <source>
        <dbReference type="ARBA" id="ARBA00007637"/>
    </source>
</evidence>
<dbReference type="Proteomes" id="UP001181355">
    <property type="component" value="Chromosome"/>
</dbReference>
<dbReference type="SUPFAM" id="SSF51735">
    <property type="entry name" value="NAD(P)-binding Rossmann-fold domains"/>
    <property type="match status" value="1"/>
</dbReference>
<comment type="similarity">
    <text evidence="2">Belongs to the NAD(P)-dependent epimerase/dehydratase family.</text>
</comment>
<keyword evidence="5" id="KW-1185">Reference proteome</keyword>
<feature type="domain" description="NAD-dependent epimerase/dehydratase" evidence="3">
    <location>
        <begin position="9"/>
        <end position="198"/>
    </location>
</feature>
<evidence type="ECO:0000313" key="5">
    <source>
        <dbReference type="Proteomes" id="UP001181355"/>
    </source>
</evidence>
<dbReference type="Pfam" id="PF01370">
    <property type="entry name" value="Epimerase"/>
    <property type="match status" value="1"/>
</dbReference>
<protein>
    <submittedName>
        <fullName evidence="4">SDR family oxidoreductase</fullName>
    </submittedName>
</protein>